<dbReference type="EMBL" id="SMGD01000006">
    <property type="protein sequence ID" value="TCK61097.1"/>
    <property type="molecule type" value="Genomic_DNA"/>
</dbReference>
<reference evidence="3 4" key="1">
    <citation type="submission" date="2019-03" db="EMBL/GenBank/DDBJ databases">
        <title>Genomic Encyclopedia of Type Strains, Phase IV (KMG-IV): sequencing the most valuable type-strain genomes for metagenomic binning, comparative biology and taxonomic classification.</title>
        <authorList>
            <person name="Goeker M."/>
        </authorList>
    </citation>
    <scope>NUCLEOTIDE SEQUENCE [LARGE SCALE GENOMIC DNA]</scope>
    <source>
        <strain evidence="3 4">DSM 18577</strain>
    </source>
</reference>
<dbReference type="InterPro" id="IPR002347">
    <property type="entry name" value="SDR_fam"/>
</dbReference>
<dbReference type="PRINTS" id="PR00081">
    <property type="entry name" value="GDHRDH"/>
</dbReference>
<dbReference type="PANTHER" id="PTHR42760">
    <property type="entry name" value="SHORT-CHAIN DEHYDROGENASES/REDUCTASES FAMILY MEMBER"/>
    <property type="match status" value="1"/>
</dbReference>
<dbReference type="PROSITE" id="PS00061">
    <property type="entry name" value="ADH_SHORT"/>
    <property type="match status" value="1"/>
</dbReference>
<sequence>MNALLQGKQAFITGASSGIGRAIAELFAEHQATLYLNGRNREVLDSLAEKLRQRYGVSVFVHAFDVGDAQAVKEGFRNVFAQTKSLDILINNAGVRIDSLLAMASKNALSESFATNSFGPFYCCQYAARMMRRAGGGSIVNMSSGMALNGYAGQSVYAASKAALIGMSRSLAKELAGDQIRVNAIAPGFIETPLVADLTDSQRLEHIQQISLKRAGSAQEVAQCALFLASAMASYITGEVIKVDGGTQL</sequence>
<dbReference type="GO" id="GO:0006633">
    <property type="term" value="P:fatty acid biosynthetic process"/>
    <property type="evidence" value="ECO:0007669"/>
    <property type="project" value="TreeGrafter"/>
</dbReference>
<dbReference type="PANTHER" id="PTHR42760:SF133">
    <property type="entry name" value="3-OXOACYL-[ACYL-CARRIER-PROTEIN] REDUCTASE"/>
    <property type="match status" value="1"/>
</dbReference>
<dbReference type="AlphaFoldDB" id="A0A4R1KAN0"/>
<dbReference type="Gene3D" id="3.40.50.720">
    <property type="entry name" value="NAD(P)-binding Rossmann-like Domain"/>
    <property type="match status" value="1"/>
</dbReference>
<dbReference type="Proteomes" id="UP000295565">
    <property type="component" value="Unassembled WGS sequence"/>
</dbReference>
<dbReference type="InterPro" id="IPR020904">
    <property type="entry name" value="Sc_DH/Rdtase_CS"/>
</dbReference>
<accession>A0A4R1KAN0</accession>
<comment type="caution">
    <text evidence="3">The sequence shown here is derived from an EMBL/GenBank/DDBJ whole genome shotgun (WGS) entry which is preliminary data.</text>
</comment>
<dbReference type="RefSeq" id="WP_131911396.1">
    <property type="nucleotide sequence ID" value="NZ_OU594967.1"/>
</dbReference>
<dbReference type="GO" id="GO:0016616">
    <property type="term" value="F:oxidoreductase activity, acting on the CH-OH group of donors, NAD or NADP as acceptor"/>
    <property type="evidence" value="ECO:0007669"/>
    <property type="project" value="TreeGrafter"/>
</dbReference>
<dbReference type="OrthoDB" id="9804774at2"/>
<dbReference type="FunFam" id="3.40.50.720:FF:000084">
    <property type="entry name" value="Short-chain dehydrogenase reductase"/>
    <property type="match status" value="1"/>
</dbReference>
<evidence type="ECO:0000313" key="3">
    <source>
        <dbReference type="EMBL" id="TCK61097.1"/>
    </source>
</evidence>
<dbReference type="PRINTS" id="PR00080">
    <property type="entry name" value="SDRFAMILY"/>
</dbReference>
<proteinExistence type="inferred from homology"/>
<keyword evidence="4" id="KW-1185">Reference proteome</keyword>
<dbReference type="GO" id="GO:0048038">
    <property type="term" value="F:quinone binding"/>
    <property type="evidence" value="ECO:0007669"/>
    <property type="project" value="TreeGrafter"/>
</dbReference>
<dbReference type="Pfam" id="PF13561">
    <property type="entry name" value="adh_short_C2"/>
    <property type="match status" value="1"/>
</dbReference>
<evidence type="ECO:0000313" key="4">
    <source>
        <dbReference type="Proteomes" id="UP000295565"/>
    </source>
</evidence>
<gene>
    <name evidence="3" type="ORF">EV690_0540</name>
</gene>
<dbReference type="InterPro" id="IPR036291">
    <property type="entry name" value="NAD(P)-bd_dom_sf"/>
</dbReference>
<comment type="similarity">
    <text evidence="1">Belongs to the short-chain dehydrogenases/reductases (SDR) family.</text>
</comment>
<keyword evidence="2" id="KW-0560">Oxidoreductase</keyword>
<evidence type="ECO:0000256" key="1">
    <source>
        <dbReference type="ARBA" id="ARBA00006484"/>
    </source>
</evidence>
<dbReference type="SUPFAM" id="SSF51735">
    <property type="entry name" value="NAD(P)-binding Rossmann-fold domains"/>
    <property type="match status" value="1"/>
</dbReference>
<organism evidence="3 4">
    <name type="scientific">Celerinatantimonas diazotrophica</name>
    <dbReference type="NCBI Taxonomy" id="412034"/>
    <lineage>
        <taxon>Bacteria</taxon>
        <taxon>Pseudomonadati</taxon>
        <taxon>Pseudomonadota</taxon>
        <taxon>Gammaproteobacteria</taxon>
        <taxon>Celerinatantimonadaceae</taxon>
        <taxon>Celerinatantimonas</taxon>
    </lineage>
</organism>
<name>A0A4R1KAN0_9GAMM</name>
<evidence type="ECO:0000256" key="2">
    <source>
        <dbReference type="ARBA" id="ARBA00023002"/>
    </source>
</evidence>
<protein>
    <submittedName>
        <fullName evidence="3">3-oxoacyl-[acyl-carrier protein] reductase</fullName>
    </submittedName>
</protein>